<dbReference type="SMART" id="SM00849">
    <property type="entry name" value="Lactamase_B"/>
    <property type="match status" value="1"/>
</dbReference>
<dbReference type="Proteomes" id="UP000277007">
    <property type="component" value="Unassembled WGS sequence"/>
</dbReference>
<evidence type="ECO:0000256" key="2">
    <source>
        <dbReference type="ARBA" id="ARBA00007749"/>
    </source>
</evidence>
<dbReference type="CDD" id="cd07729">
    <property type="entry name" value="AHL_lactonase_MBL-fold"/>
    <property type="match status" value="1"/>
</dbReference>
<dbReference type="OrthoDB" id="9773738at2"/>
<dbReference type="InterPro" id="IPR001279">
    <property type="entry name" value="Metallo-B-lactamas"/>
</dbReference>
<keyword evidence="5" id="KW-0862">Zinc</keyword>
<evidence type="ECO:0000256" key="5">
    <source>
        <dbReference type="ARBA" id="ARBA00022833"/>
    </source>
</evidence>
<evidence type="ECO:0000313" key="8">
    <source>
        <dbReference type="Proteomes" id="UP000277007"/>
    </source>
</evidence>
<evidence type="ECO:0000256" key="4">
    <source>
        <dbReference type="ARBA" id="ARBA00022801"/>
    </source>
</evidence>
<dbReference type="GO" id="GO:0046872">
    <property type="term" value="F:metal ion binding"/>
    <property type="evidence" value="ECO:0007669"/>
    <property type="project" value="UniProtKB-KW"/>
</dbReference>
<evidence type="ECO:0000256" key="3">
    <source>
        <dbReference type="ARBA" id="ARBA00022723"/>
    </source>
</evidence>
<name>A0A3S0KV03_9PROT</name>
<protein>
    <submittedName>
        <fullName evidence="7">N-acyl homoserine lactonase family protein</fullName>
    </submittedName>
</protein>
<dbReference type="Pfam" id="PF00753">
    <property type="entry name" value="Lactamase_B"/>
    <property type="match status" value="1"/>
</dbReference>
<dbReference type="InterPro" id="IPR036866">
    <property type="entry name" value="RibonucZ/Hydroxyglut_hydro"/>
</dbReference>
<dbReference type="AlphaFoldDB" id="A0A3S0KV03"/>
<dbReference type="PANTHER" id="PTHR42978:SF7">
    <property type="entry name" value="METALLO-HYDROLASE RV2300C-RELATED"/>
    <property type="match status" value="1"/>
</dbReference>
<keyword evidence="3" id="KW-0479">Metal-binding</keyword>
<dbReference type="GO" id="GO:0016787">
    <property type="term" value="F:hydrolase activity"/>
    <property type="evidence" value="ECO:0007669"/>
    <property type="project" value="UniProtKB-KW"/>
</dbReference>
<proteinExistence type="inferred from homology"/>
<comment type="similarity">
    <text evidence="2">Belongs to the metallo-beta-lactamase superfamily.</text>
</comment>
<feature type="domain" description="Metallo-beta-lactamase" evidence="6">
    <location>
        <begin position="48"/>
        <end position="248"/>
    </location>
</feature>
<dbReference type="Gene3D" id="3.60.15.10">
    <property type="entry name" value="Ribonuclease Z/Hydroxyacylglutathione hydrolase-like"/>
    <property type="match status" value="1"/>
</dbReference>
<dbReference type="PANTHER" id="PTHR42978">
    <property type="entry name" value="QUORUM-QUENCHING LACTONASE YTNP-RELATED-RELATED"/>
    <property type="match status" value="1"/>
</dbReference>
<dbReference type="RefSeq" id="WP_126619797.1">
    <property type="nucleotide sequence ID" value="NZ_JBHUCY010000026.1"/>
</dbReference>
<comment type="cofactor">
    <cofactor evidence="1">
        <name>Zn(2+)</name>
        <dbReference type="ChEBI" id="CHEBI:29105"/>
    </cofactor>
</comment>
<dbReference type="SUPFAM" id="SSF56281">
    <property type="entry name" value="Metallo-hydrolase/oxidoreductase"/>
    <property type="match status" value="1"/>
</dbReference>
<dbReference type="InterPro" id="IPR051013">
    <property type="entry name" value="MBL_superfamily_lactonases"/>
</dbReference>
<reference evidence="7 8" key="1">
    <citation type="submission" date="2018-12" db="EMBL/GenBank/DDBJ databases">
        <authorList>
            <person name="Yang Y."/>
        </authorList>
    </citation>
    <scope>NUCLEOTIDE SEQUENCE [LARGE SCALE GENOMIC DNA]</scope>
    <source>
        <strain evidence="7 8">L-25-5w-1</strain>
    </source>
</reference>
<evidence type="ECO:0000259" key="6">
    <source>
        <dbReference type="SMART" id="SM00849"/>
    </source>
</evidence>
<sequence>MTAAADAAAPTGLPEYEVYAVKYAELKGRPSTDIFLGSDPHDPAVDMDYFVWVVRSGSTAIVIDMGFTRAVGERRRRAFLRCPGEGLARLGVDPARVTDVIVTHLHYDHVGNYALFPNATFHIQDKEMAFATGRMMRHRCLCAAYEPEDVVELVRNVFKGRVAFHDGDDVLAPGLSVHLAAGHTAGLQFVRVNTRRGWLVLASDACHYYRHLERNEVFPLVTNLPALLDGYDRLRRLSSDPALVIPGHDPLVMARHPRVAEDADGLTIRLD</sequence>
<keyword evidence="4" id="KW-0378">Hydrolase</keyword>
<gene>
    <name evidence="7" type="ORF">EJ903_22810</name>
</gene>
<evidence type="ECO:0000313" key="7">
    <source>
        <dbReference type="EMBL" id="RTR15600.1"/>
    </source>
</evidence>
<comment type="caution">
    <text evidence="7">The sequence shown here is derived from an EMBL/GenBank/DDBJ whole genome shotgun (WGS) entry which is preliminary data.</text>
</comment>
<accession>A0A3S0KV03</accession>
<keyword evidence="8" id="KW-1185">Reference proteome</keyword>
<organism evidence="7 8">
    <name type="scientific">Azospirillum griseum</name>
    <dbReference type="NCBI Taxonomy" id="2496639"/>
    <lineage>
        <taxon>Bacteria</taxon>
        <taxon>Pseudomonadati</taxon>
        <taxon>Pseudomonadota</taxon>
        <taxon>Alphaproteobacteria</taxon>
        <taxon>Rhodospirillales</taxon>
        <taxon>Azospirillaceae</taxon>
        <taxon>Azospirillum</taxon>
    </lineage>
</organism>
<dbReference type="EMBL" id="RXMA01000033">
    <property type="protein sequence ID" value="RTR15600.1"/>
    <property type="molecule type" value="Genomic_DNA"/>
</dbReference>
<evidence type="ECO:0000256" key="1">
    <source>
        <dbReference type="ARBA" id="ARBA00001947"/>
    </source>
</evidence>